<dbReference type="EnsemblPlants" id="OPUNC05G07820.1">
    <property type="protein sequence ID" value="OPUNC05G07820.1"/>
    <property type="gene ID" value="OPUNC05G07820"/>
</dbReference>
<reference evidence="1" key="1">
    <citation type="submission" date="2015-04" db="UniProtKB">
        <authorList>
            <consortium name="EnsemblPlants"/>
        </authorList>
    </citation>
    <scope>IDENTIFICATION</scope>
</reference>
<keyword evidence="2" id="KW-1185">Reference proteome</keyword>
<protein>
    <submittedName>
        <fullName evidence="1">Uncharacterized protein</fullName>
    </submittedName>
</protein>
<evidence type="ECO:0000313" key="2">
    <source>
        <dbReference type="Proteomes" id="UP000026962"/>
    </source>
</evidence>
<dbReference type="Proteomes" id="UP000026962">
    <property type="component" value="Chromosome 5"/>
</dbReference>
<sequence length="191" mass="21744">MRKITKPPRPCMWLWWWRLGGWTNNDIAGHDKESICINRSLLVEATGKVMVDRRSCPMVELRESGIKTKQGNELSREEAREGRGESGCLLYSLGLEMRQVEGISRCPEVGGLSLSCALESKRRHCWEREIMGGEGRIDRYLLACEQCDWNGVVEHYDGMAGCWGEAATWRGVSSAVWWNAVWLRLAVVREG</sequence>
<dbReference type="HOGENOM" id="CLU_1423613_0_0_1"/>
<reference evidence="1" key="2">
    <citation type="submission" date="2018-05" db="EMBL/GenBank/DDBJ databases">
        <title>OpunRS2 (Oryza punctata Reference Sequence Version 2).</title>
        <authorList>
            <person name="Zhang J."/>
            <person name="Kudrna D."/>
            <person name="Lee S."/>
            <person name="Talag J."/>
            <person name="Welchert J."/>
            <person name="Wing R.A."/>
        </authorList>
    </citation>
    <scope>NUCLEOTIDE SEQUENCE [LARGE SCALE GENOMIC DNA]</scope>
</reference>
<dbReference type="AlphaFoldDB" id="A0A0E0L056"/>
<organism evidence="1">
    <name type="scientific">Oryza punctata</name>
    <name type="common">Red rice</name>
    <dbReference type="NCBI Taxonomy" id="4537"/>
    <lineage>
        <taxon>Eukaryota</taxon>
        <taxon>Viridiplantae</taxon>
        <taxon>Streptophyta</taxon>
        <taxon>Embryophyta</taxon>
        <taxon>Tracheophyta</taxon>
        <taxon>Spermatophyta</taxon>
        <taxon>Magnoliopsida</taxon>
        <taxon>Liliopsida</taxon>
        <taxon>Poales</taxon>
        <taxon>Poaceae</taxon>
        <taxon>BOP clade</taxon>
        <taxon>Oryzoideae</taxon>
        <taxon>Oryzeae</taxon>
        <taxon>Oryzinae</taxon>
        <taxon>Oryza</taxon>
    </lineage>
</organism>
<dbReference type="Gramene" id="OPUNC05G07820.1">
    <property type="protein sequence ID" value="OPUNC05G07820.1"/>
    <property type="gene ID" value="OPUNC05G07820"/>
</dbReference>
<accession>A0A0E0L056</accession>
<proteinExistence type="predicted"/>
<name>A0A0E0L056_ORYPU</name>
<evidence type="ECO:0000313" key="1">
    <source>
        <dbReference type="EnsemblPlants" id="OPUNC05G07820.1"/>
    </source>
</evidence>